<reference evidence="2 3" key="1">
    <citation type="submission" date="2015-01" db="EMBL/GenBank/DDBJ databases">
        <title>The Genome Sequence of Capronia semiimmersa CBS27337.</title>
        <authorList>
            <consortium name="The Broad Institute Genomics Platform"/>
            <person name="Cuomo C."/>
            <person name="de Hoog S."/>
            <person name="Gorbushina A."/>
            <person name="Stielow B."/>
            <person name="Teixiera M."/>
            <person name="Abouelleil A."/>
            <person name="Chapman S.B."/>
            <person name="Priest M."/>
            <person name="Young S.K."/>
            <person name="Wortman J."/>
            <person name="Nusbaum C."/>
            <person name="Birren B."/>
        </authorList>
    </citation>
    <scope>NUCLEOTIDE SEQUENCE [LARGE SCALE GENOMIC DNA]</scope>
    <source>
        <strain evidence="2 3">CBS 27337</strain>
    </source>
</reference>
<protein>
    <submittedName>
        <fullName evidence="2">Uncharacterized protein</fullName>
    </submittedName>
</protein>
<proteinExistence type="predicted"/>
<organism evidence="2 3">
    <name type="scientific">Phialophora macrospora</name>
    <dbReference type="NCBI Taxonomy" id="1851006"/>
    <lineage>
        <taxon>Eukaryota</taxon>
        <taxon>Fungi</taxon>
        <taxon>Dikarya</taxon>
        <taxon>Ascomycota</taxon>
        <taxon>Pezizomycotina</taxon>
        <taxon>Eurotiomycetes</taxon>
        <taxon>Chaetothyriomycetidae</taxon>
        <taxon>Chaetothyriales</taxon>
        <taxon>Herpotrichiellaceae</taxon>
        <taxon>Phialophora</taxon>
    </lineage>
</organism>
<dbReference type="HOGENOM" id="CLU_1348760_0_0_1"/>
<dbReference type="AlphaFoldDB" id="A0A0D2D3H1"/>
<evidence type="ECO:0000313" key="2">
    <source>
        <dbReference type="EMBL" id="KIW72011.1"/>
    </source>
</evidence>
<name>A0A0D2D3H1_9EURO</name>
<keyword evidence="1" id="KW-1133">Transmembrane helix</keyword>
<dbReference type="STRING" id="5601.A0A0D2D3H1"/>
<accession>A0A0D2D3H1</accession>
<feature type="transmembrane region" description="Helical" evidence="1">
    <location>
        <begin position="100"/>
        <end position="125"/>
    </location>
</feature>
<dbReference type="Proteomes" id="UP000054266">
    <property type="component" value="Unassembled WGS sequence"/>
</dbReference>
<dbReference type="EMBL" id="KN846956">
    <property type="protein sequence ID" value="KIW72011.1"/>
    <property type="molecule type" value="Genomic_DNA"/>
</dbReference>
<evidence type="ECO:0000256" key="1">
    <source>
        <dbReference type="SAM" id="Phobius"/>
    </source>
</evidence>
<gene>
    <name evidence="2" type="ORF">PV04_00235</name>
</gene>
<keyword evidence="3" id="KW-1185">Reference proteome</keyword>
<keyword evidence="1" id="KW-0812">Transmembrane</keyword>
<feature type="transmembrane region" description="Helical" evidence="1">
    <location>
        <begin position="28"/>
        <end position="48"/>
    </location>
</feature>
<sequence length="203" mass="23024">MSYVYTGIWKENIPEGTRHHLTVSDSNAFVVLTVVALMIEFAVMSLWLEHYPLLRRSLPQRLQNLDELKRADGVTPSVVLVSLVRFFWRERHVGDDWWRSILLGMWTATFVIAALGIPIAAAWGLTYGTMETPTVKASGSTCSMVIGMSRSQTTLRNINLTLAASEYFQSCYLRHTPPGLGRYQHQLSFRGGNLCRDGQHHQR</sequence>
<keyword evidence="1" id="KW-0472">Membrane</keyword>
<evidence type="ECO:0000313" key="3">
    <source>
        <dbReference type="Proteomes" id="UP000054266"/>
    </source>
</evidence>